<protein>
    <submittedName>
        <fullName evidence="2">Uncharacterized protein</fullName>
    </submittedName>
</protein>
<comment type="caution">
    <text evidence="2">The sequence shown here is derived from an EMBL/GenBank/DDBJ whole genome shotgun (WGS) entry which is preliminary data.</text>
</comment>
<dbReference type="Proteomes" id="UP001396334">
    <property type="component" value="Unassembled WGS sequence"/>
</dbReference>
<organism evidence="2 3">
    <name type="scientific">Hibiscus sabdariffa</name>
    <name type="common">roselle</name>
    <dbReference type="NCBI Taxonomy" id="183260"/>
    <lineage>
        <taxon>Eukaryota</taxon>
        <taxon>Viridiplantae</taxon>
        <taxon>Streptophyta</taxon>
        <taxon>Embryophyta</taxon>
        <taxon>Tracheophyta</taxon>
        <taxon>Spermatophyta</taxon>
        <taxon>Magnoliopsida</taxon>
        <taxon>eudicotyledons</taxon>
        <taxon>Gunneridae</taxon>
        <taxon>Pentapetalae</taxon>
        <taxon>rosids</taxon>
        <taxon>malvids</taxon>
        <taxon>Malvales</taxon>
        <taxon>Malvaceae</taxon>
        <taxon>Malvoideae</taxon>
        <taxon>Hibiscus</taxon>
    </lineage>
</organism>
<feature type="transmembrane region" description="Helical" evidence="1">
    <location>
        <begin position="31"/>
        <end position="53"/>
    </location>
</feature>
<keyword evidence="3" id="KW-1185">Reference proteome</keyword>
<gene>
    <name evidence="2" type="ORF">V6N11_081351</name>
</gene>
<name>A0ABR2QJS5_9ROSI</name>
<keyword evidence="1" id="KW-1133">Transmembrane helix</keyword>
<evidence type="ECO:0000313" key="2">
    <source>
        <dbReference type="EMBL" id="KAK9000869.1"/>
    </source>
</evidence>
<dbReference type="Pfam" id="PF25114">
    <property type="entry name" value="AtTam38"/>
    <property type="match status" value="2"/>
</dbReference>
<evidence type="ECO:0000256" key="1">
    <source>
        <dbReference type="SAM" id="Phobius"/>
    </source>
</evidence>
<evidence type="ECO:0000313" key="3">
    <source>
        <dbReference type="Proteomes" id="UP001396334"/>
    </source>
</evidence>
<keyword evidence="1" id="KW-0812">Transmembrane</keyword>
<accession>A0ABR2QJS5</accession>
<sequence>MVIFELRAAVAFLLYAWRAVLLELSNWRNVAFAVVGFVGYFFKLVLAVIFHFIGAPITSMIRTYCDHRACIGSSCYGRGYCSELPLDKDPGDGFVSSSNYLSSFTIGRSGRGTEKRLPMPLLGAALAIGINLAAKWVGYRHLTWMIV</sequence>
<proteinExistence type="predicted"/>
<keyword evidence="1" id="KW-0472">Membrane</keyword>
<feature type="transmembrane region" description="Helical" evidence="1">
    <location>
        <begin position="117"/>
        <end position="137"/>
    </location>
</feature>
<dbReference type="InterPro" id="IPR056894">
    <property type="entry name" value="AtTam38"/>
</dbReference>
<dbReference type="EMBL" id="JBBPBN010000037">
    <property type="protein sequence ID" value="KAK9000869.1"/>
    <property type="molecule type" value="Genomic_DNA"/>
</dbReference>
<reference evidence="2 3" key="1">
    <citation type="journal article" date="2024" name="G3 (Bethesda)">
        <title>Genome assembly of Hibiscus sabdariffa L. provides insights into metabolisms of medicinal natural products.</title>
        <authorList>
            <person name="Kim T."/>
        </authorList>
    </citation>
    <scope>NUCLEOTIDE SEQUENCE [LARGE SCALE GENOMIC DNA]</scope>
    <source>
        <strain evidence="2">TK-2024</strain>
        <tissue evidence="2">Old leaves</tissue>
    </source>
</reference>